<keyword evidence="1" id="KW-0732">Signal</keyword>
<feature type="signal peptide" evidence="1">
    <location>
        <begin position="1"/>
        <end position="26"/>
    </location>
</feature>
<dbReference type="HOGENOM" id="CLU_070055_0_0_6"/>
<gene>
    <name evidence="3" type="ordered locus">Rahaq_0754</name>
</gene>
<name>A0A0H3F5A3_RAHSY</name>
<evidence type="ECO:0000313" key="4">
    <source>
        <dbReference type="Proteomes" id="UP000007257"/>
    </source>
</evidence>
<reference evidence="3 4" key="2">
    <citation type="journal article" date="2012" name="J. Bacteriol.">
        <title>Complete Genome Sequence of Rahnella sp. Strain Y9602, a Gammaproteobacterium Isolate from Metal- and Radionuclide-Contaminated Soil.</title>
        <authorList>
            <person name="Martinez R.J."/>
            <person name="Bruce D."/>
            <person name="Detter C."/>
            <person name="Goodwin L.A."/>
            <person name="Han J."/>
            <person name="Han C.S."/>
            <person name="Held B."/>
            <person name="Land M.L."/>
            <person name="Mikhailova N."/>
            <person name="Nolan M."/>
            <person name="Pennacchio L."/>
            <person name="Pitluck S."/>
            <person name="Tapia R."/>
            <person name="Woyke T."/>
            <person name="Sobecky P.A."/>
        </authorList>
    </citation>
    <scope>NUCLEOTIDE SEQUENCE [LARGE SCALE GENOMIC DNA]</scope>
    <source>
        <strain evidence="3 4">Y9602</strain>
    </source>
</reference>
<evidence type="ECO:0000259" key="2">
    <source>
        <dbReference type="Pfam" id="PF04069"/>
    </source>
</evidence>
<dbReference type="eggNOG" id="COG2113">
    <property type="taxonomic scope" value="Bacteria"/>
</dbReference>
<dbReference type="RefSeq" id="WP_013574086.1">
    <property type="nucleotide sequence ID" value="NC_015061.1"/>
</dbReference>
<dbReference type="OrthoDB" id="9787902at2"/>
<dbReference type="Gene3D" id="3.40.190.100">
    <property type="entry name" value="Glycine betaine-binding periplasmic protein, domain 2"/>
    <property type="match status" value="1"/>
</dbReference>
<dbReference type="AlphaFoldDB" id="A0A0H3F5A3"/>
<dbReference type="Pfam" id="PF04069">
    <property type="entry name" value="OpuAC"/>
    <property type="match status" value="1"/>
</dbReference>
<dbReference type="SUPFAM" id="SSF53850">
    <property type="entry name" value="Periplasmic binding protein-like II"/>
    <property type="match status" value="1"/>
</dbReference>
<organism evidence="3 4">
    <name type="scientific">Rahnella sp. (strain Y9602)</name>
    <dbReference type="NCBI Taxonomy" id="2703885"/>
    <lineage>
        <taxon>Bacteria</taxon>
        <taxon>Pseudomonadati</taxon>
        <taxon>Pseudomonadota</taxon>
        <taxon>Gammaproteobacteria</taxon>
        <taxon>Enterobacterales</taxon>
        <taxon>Yersiniaceae</taxon>
        <taxon>Rahnella</taxon>
    </lineage>
</organism>
<feature type="domain" description="ABC-type glycine betaine transport system substrate-binding" evidence="2">
    <location>
        <begin position="41"/>
        <end position="318"/>
    </location>
</feature>
<evidence type="ECO:0000313" key="3">
    <source>
        <dbReference type="EMBL" id="ADW72381.1"/>
    </source>
</evidence>
<sequence length="336" mass="36792" precursor="true">MRTTQNKTQIKALILAVSMATPAAFAADLPGKGVVVKPLQSTIAEEAFQTELVNRALEKLGYDVQQTGEVDYNVAYTAIASGDSTYMAVNWEPLQKDMYNTAGGDQKFYRQGTYISGAAQGYLIDKKTADKYHIHDLSQLKDPKIAKLFDADGDGKADMAGCNPGWVCGQVINTQIKAYGLSNTVTQNEGNYSAIIADTLTRFKSGKPVLYFTWTPYWVSNEMKPGKDVVWLTVPFSANPGSQKDLDTTLPNGKNYGFPVNNEHIVANKAWAEKNPVAAKLFAIMKLPLADVNAQNLRMHEGESSSEDIQQHVDGWIKAHQATFDGWIKEAAAAAK</sequence>
<dbReference type="CDD" id="cd13638">
    <property type="entry name" value="PBP2_EcProx_like"/>
    <property type="match status" value="1"/>
</dbReference>
<dbReference type="GO" id="GO:0022857">
    <property type="term" value="F:transmembrane transporter activity"/>
    <property type="evidence" value="ECO:0007669"/>
    <property type="project" value="InterPro"/>
</dbReference>
<dbReference type="KEGG" id="rah:Rahaq_0754"/>
<dbReference type="InterPro" id="IPR007210">
    <property type="entry name" value="ABC_Gly_betaine_transp_sub-bd"/>
</dbReference>
<dbReference type="Proteomes" id="UP000007257">
    <property type="component" value="Chromosome"/>
</dbReference>
<accession>A0A0H3F5A3</accession>
<dbReference type="NCBIfam" id="NF008334">
    <property type="entry name" value="PRK11119.1"/>
    <property type="match status" value="1"/>
</dbReference>
<protein>
    <submittedName>
        <fullName evidence="3">Substrate-binding region of ABC-type glycine betaine transport system</fullName>
    </submittedName>
</protein>
<reference evidence="4" key="1">
    <citation type="submission" date="2011-01" db="EMBL/GenBank/DDBJ databases">
        <title>Complete sequence of chromosome of Rahnella sp. Y9602.</title>
        <authorList>
            <consortium name="US DOE Joint Genome Institute"/>
            <person name="Lucas S."/>
            <person name="Copeland A."/>
            <person name="Lapidus A."/>
            <person name="Cheng J.-F."/>
            <person name="Goodwin L."/>
            <person name="Pitluck S."/>
            <person name="Lu M."/>
            <person name="Detter J.C."/>
            <person name="Han C."/>
            <person name="Tapia R."/>
            <person name="Land M."/>
            <person name="Hauser L."/>
            <person name="Kyrpides N."/>
            <person name="Ivanova N."/>
            <person name="Ovchinnikova G."/>
            <person name="Pagani I."/>
            <person name="Sobecky P.A."/>
            <person name="Martinez R.J."/>
            <person name="Woyke T."/>
        </authorList>
    </citation>
    <scope>NUCLEOTIDE SEQUENCE [LARGE SCALE GENOMIC DNA]</scope>
    <source>
        <strain evidence="4">Y9602</strain>
    </source>
</reference>
<feature type="chain" id="PRO_5002608667" evidence="1">
    <location>
        <begin position="27"/>
        <end position="336"/>
    </location>
</feature>
<dbReference type="Gene3D" id="3.40.190.10">
    <property type="entry name" value="Periplasmic binding protein-like II"/>
    <property type="match status" value="1"/>
</dbReference>
<evidence type="ECO:0000256" key="1">
    <source>
        <dbReference type="SAM" id="SignalP"/>
    </source>
</evidence>
<dbReference type="EMBL" id="CP002505">
    <property type="protein sequence ID" value="ADW72381.1"/>
    <property type="molecule type" value="Genomic_DNA"/>
</dbReference>
<proteinExistence type="predicted"/>
<dbReference type="GO" id="GO:0043190">
    <property type="term" value="C:ATP-binding cassette (ABC) transporter complex"/>
    <property type="evidence" value="ECO:0007669"/>
    <property type="project" value="InterPro"/>
</dbReference>